<feature type="signal peptide" evidence="5">
    <location>
        <begin position="1"/>
        <end position="24"/>
    </location>
</feature>
<dbReference type="PANTHER" id="PTHR35936:SF17">
    <property type="entry name" value="ARGININE-BINDING EXTRACELLULAR PROTEIN ARTP"/>
    <property type="match status" value="1"/>
</dbReference>
<evidence type="ECO:0000256" key="3">
    <source>
        <dbReference type="ARBA" id="ARBA00022729"/>
    </source>
</evidence>
<accession>A0A7T7S2K8</accession>
<dbReference type="SUPFAM" id="SSF53850">
    <property type="entry name" value="Periplasmic binding protein-like II"/>
    <property type="match status" value="1"/>
</dbReference>
<evidence type="ECO:0000259" key="6">
    <source>
        <dbReference type="SMART" id="SM00062"/>
    </source>
</evidence>
<feature type="domain" description="Solute-binding protein family 3/N-terminal" evidence="6">
    <location>
        <begin position="71"/>
        <end position="299"/>
    </location>
</feature>
<dbReference type="PROSITE" id="PS01039">
    <property type="entry name" value="SBP_BACTERIAL_3"/>
    <property type="match status" value="1"/>
</dbReference>
<evidence type="ECO:0000256" key="4">
    <source>
        <dbReference type="RuleBase" id="RU003744"/>
    </source>
</evidence>
<dbReference type="InterPro" id="IPR018313">
    <property type="entry name" value="SBP_3_CS"/>
</dbReference>
<gene>
    <name evidence="7" type="ORF">JG540_04695</name>
</gene>
<dbReference type="GO" id="GO:0030313">
    <property type="term" value="C:cell envelope"/>
    <property type="evidence" value="ECO:0007669"/>
    <property type="project" value="UniProtKB-SubCell"/>
</dbReference>
<evidence type="ECO:0000313" key="8">
    <source>
        <dbReference type="Proteomes" id="UP000595895"/>
    </source>
</evidence>
<protein>
    <submittedName>
        <fullName evidence="7">ABC transporter substrate-binding protein</fullName>
    </submittedName>
</protein>
<dbReference type="CDD" id="cd01004">
    <property type="entry name" value="PBP2_MidA_like"/>
    <property type="match status" value="1"/>
</dbReference>
<organism evidence="7 8">
    <name type="scientific">Actinomyces weissii</name>
    <dbReference type="NCBI Taxonomy" id="675090"/>
    <lineage>
        <taxon>Bacteria</taxon>
        <taxon>Bacillati</taxon>
        <taxon>Actinomycetota</taxon>
        <taxon>Actinomycetes</taxon>
        <taxon>Actinomycetales</taxon>
        <taxon>Actinomycetaceae</taxon>
        <taxon>Actinomyces</taxon>
    </lineage>
</organism>
<dbReference type="RefSeq" id="WP_200277647.1">
    <property type="nucleotide sequence ID" value="NZ_CP066802.1"/>
</dbReference>
<dbReference type="Gene3D" id="3.40.190.10">
    <property type="entry name" value="Periplasmic binding protein-like II"/>
    <property type="match status" value="2"/>
</dbReference>
<evidence type="ECO:0000256" key="1">
    <source>
        <dbReference type="ARBA" id="ARBA00004196"/>
    </source>
</evidence>
<keyword evidence="8" id="KW-1185">Reference proteome</keyword>
<proteinExistence type="inferred from homology"/>
<reference evidence="7 8" key="1">
    <citation type="submission" date="2020-12" db="EMBL/GenBank/DDBJ databases">
        <authorList>
            <person name="Zhou J."/>
        </authorList>
    </citation>
    <scope>NUCLEOTIDE SEQUENCE [LARGE SCALE GENOMIC DNA]</scope>
    <source>
        <strain evidence="7 8">CCUG 61299</strain>
    </source>
</reference>
<dbReference type="SMART" id="SM00062">
    <property type="entry name" value="PBPb"/>
    <property type="match status" value="1"/>
</dbReference>
<dbReference type="EMBL" id="CP066802">
    <property type="protein sequence ID" value="QQM68131.1"/>
    <property type="molecule type" value="Genomic_DNA"/>
</dbReference>
<dbReference type="InterPro" id="IPR001638">
    <property type="entry name" value="Solute-binding_3/MltF_N"/>
</dbReference>
<dbReference type="PROSITE" id="PS51257">
    <property type="entry name" value="PROKAR_LIPOPROTEIN"/>
    <property type="match status" value="1"/>
</dbReference>
<evidence type="ECO:0000256" key="5">
    <source>
        <dbReference type="SAM" id="SignalP"/>
    </source>
</evidence>
<comment type="similarity">
    <text evidence="2 4">Belongs to the bacterial solute-binding protein 3 family.</text>
</comment>
<keyword evidence="3 5" id="KW-0732">Signal</keyword>
<dbReference type="Pfam" id="PF00497">
    <property type="entry name" value="SBP_bac_3"/>
    <property type="match status" value="1"/>
</dbReference>
<name>A0A7T7S2K8_9ACTO</name>
<dbReference type="PANTHER" id="PTHR35936">
    <property type="entry name" value="MEMBRANE-BOUND LYTIC MUREIN TRANSGLYCOSYLASE F"/>
    <property type="match status" value="1"/>
</dbReference>
<sequence>MKRTPIALASVVTAALALSACTSAADLEAKNGSSQGPGTGAVTIPVYDSSKITEQPEISALLPDSVKADGKLTIGASTDYAPAEFLDPAGNAVGYDVDLAKALGKVLGLEVEVTTAQFDSIIPAVGTKYDLGISSFTITKERQESATLISYINVGSQFNVPKGNPKQLDVSSSVNLCGLTIGVQTGTAQEETLNGYSQGCQSTGHKPIQVKSYAAHSDAATALAGGALDATFSDSTVAGYAQLQTGGQVETAGEVVDSAPQGVVVSADDPATAEAVQKALQYLMDEGMWSEILTTWGIDESQALNIAEINPVV</sequence>
<dbReference type="KEGG" id="awe:JG540_04695"/>
<evidence type="ECO:0000313" key="7">
    <source>
        <dbReference type="EMBL" id="QQM68131.1"/>
    </source>
</evidence>
<dbReference type="AlphaFoldDB" id="A0A7T7S2K8"/>
<feature type="chain" id="PRO_5038473002" evidence="5">
    <location>
        <begin position="25"/>
        <end position="313"/>
    </location>
</feature>
<dbReference type="Proteomes" id="UP000595895">
    <property type="component" value="Chromosome"/>
</dbReference>
<evidence type="ECO:0000256" key="2">
    <source>
        <dbReference type="ARBA" id="ARBA00010333"/>
    </source>
</evidence>
<comment type="subcellular location">
    <subcellularLocation>
        <location evidence="1">Cell envelope</location>
    </subcellularLocation>
</comment>